<protein>
    <recommendedName>
        <fullName evidence="3">SCP-2 sterol transfer family protein</fullName>
    </recommendedName>
</protein>
<sequence>MSRNIDPAVSSDEESAARFIHAAGHFRQPRAARFTAMVGIGGRRLLLKIENGAVASIDNLASLRPLAAWDFSVTADADAWLRFWEAIPAAGWHDIFALARHGRMRIEGNLHPFMAHLQFVKDLLASPRTEGSEHA</sequence>
<comment type="caution">
    <text evidence="1">The sequence shown here is derived from an EMBL/GenBank/DDBJ whole genome shotgun (WGS) entry which is preliminary data.</text>
</comment>
<dbReference type="RefSeq" id="WP_132474782.1">
    <property type="nucleotide sequence ID" value="NZ_JBHRVM010000001.1"/>
</dbReference>
<dbReference type="AlphaFoldDB" id="A0A4R3VCN3"/>
<evidence type="ECO:0000313" key="2">
    <source>
        <dbReference type="Proteomes" id="UP000294692"/>
    </source>
</evidence>
<proteinExistence type="predicted"/>
<dbReference type="OrthoDB" id="8656051at2"/>
<name>A0A4R3VCN3_9BURK</name>
<keyword evidence="2" id="KW-1185">Reference proteome</keyword>
<evidence type="ECO:0000313" key="1">
    <source>
        <dbReference type="EMBL" id="TCV01901.1"/>
    </source>
</evidence>
<dbReference type="EMBL" id="SMBX01000002">
    <property type="protein sequence ID" value="TCV01901.1"/>
    <property type="molecule type" value="Genomic_DNA"/>
</dbReference>
<evidence type="ECO:0008006" key="3">
    <source>
        <dbReference type="Google" id="ProtNLM"/>
    </source>
</evidence>
<gene>
    <name evidence="1" type="ORF">EV686_102616</name>
</gene>
<accession>A0A4R3VCN3</accession>
<dbReference type="Proteomes" id="UP000294692">
    <property type="component" value="Unassembled WGS sequence"/>
</dbReference>
<reference evidence="1 2" key="1">
    <citation type="submission" date="2019-03" db="EMBL/GenBank/DDBJ databases">
        <title>Genomic Encyclopedia of Type Strains, Phase IV (KMG-IV): sequencing the most valuable type-strain genomes for metagenomic binning, comparative biology and taxonomic classification.</title>
        <authorList>
            <person name="Goeker M."/>
        </authorList>
    </citation>
    <scope>NUCLEOTIDE SEQUENCE [LARGE SCALE GENOMIC DNA]</scope>
    <source>
        <strain evidence="1 2">DSM 100048</strain>
    </source>
</reference>
<organism evidence="1 2">
    <name type="scientific">Paracandidimonas soli</name>
    <dbReference type="NCBI Taxonomy" id="1917182"/>
    <lineage>
        <taxon>Bacteria</taxon>
        <taxon>Pseudomonadati</taxon>
        <taxon>Pseudomonadota</taxon>
        <taxon>Betaproteobacteria</taxon>
        <taxon>Burkholderiales</taxon>
        <taxon>Alcaligenaceae</taxon>
        <taxon>Paracandidimonas</taxon>
    </lineage>
</organism>